<dbReference type="InterPro" id="IPR012427">
    <property type="entry name" value="DUF1622"/>
</dbReference>
<accession>A0A4R8UG36</accession>
<dbReference type="AlphaFoldDB" id="A0A4R8UG36"/>
<dbReference type="Proteomes" id="UP000297866">
    <property type="component" value="Unassembled WGS sequence"/>
</dbReference>
<dbReference type="EMBL" id="SOEZ01000037">
    <property type="protein sequence ID" value="TFB52255.1"/>
    <property type="molecule type" value="Genomic_DNA"/>
</dbReference>
<feature type="transmembrane region" description="Helical" evidence="1">
    <location>
        <begin position="54"/>
        <end position="76"/>
    </location>
</feature>
<protein>
    <submittedName>
        <fullName evidence="2">DUF1622 domain-containing protein</fullName>
    </submittedName>
</protein>
<dbReference type="PANTHER" id="PTHR38468:SF1">
    <property type="entry name" value="SLL0939 PROTEIN"/>
    <property type="match status" value="1"/>
</dbReference>
<proteinExistence type="predicted"/>
<reference evidence="2 3" key="1">
    <citation type="submission" date="2019-03" db="EMBL/GenBank/DDBJ databases">
        <title>Genomics of glacier-inhabiting Cryobacterium strains.</title>
        <authorList>
            <person name="Liu Q."/>
            <person name="Xin Y.-H."/>
        </authorList>
    </citation>
    <scope>NUCLEOTIDE SEQUENCE [LARGE SCALE GENOMIC DNA]</scope>
    <source>
        <strain evidence="2 3">Sr47</strain>
    </source>
</reference>
<keyword evidence="3" id="KW-1185">Reference proteome</keyword>
<dbReference type="RefSeq" id="WP_134489497.1">
    <property type="nucleotide sequence ID" value="NZ_SOEZ01000037.1"/>
</dbReference>
<sequence>MTFEQVISAVVLVVEAVGAGIMVLGGAAAFIVAVPRALRPDSRAAAYQGLRRNLGQAILLGLEVLIVADIIRTILVTSTVESVLILGAIVLIRILLSFSLEVEMDGVWPWARWRLASGLGRSGAQPPE</sequence>
<evidence type="ECO:0000256" key="1">
    <source>
        <dbReference type="SAM" id="Phobius"/>
    </source>
</evidence>
<evidence type="ECO:0000313" key="3">
    <source>
        <dbReference type="Proteomes" id="UP000297866"/>
    </source>
</evidence>
<feature type="transmembrane region" description="Helical" evidence="1">
    <location>
        <begin position="6"/>
        <end position="33"/>
    </location>
</feature>
<evidence type="ECO:0000313" key="2">
    <source>
        <dbReference type="EMBL" id="TFB52255.1"/>
    </source>
</evidence>
<keyword evidence="1" id="KW-1133">Transmembrane helix</keyword>
<keyword evidence="1" id="KW-0812">Transmembrane</keyword>
<dbReference type="OrthoDB" id="9812897at2"/>
<gene>
    <name evidence="2" type="ORF">E3O23_06975</name>
</gene>
<keyword evidence="1" id="KW-0472">Membrane</keyword>
<feature type="transmembrane region" description="Helical" evidence="1">
    <location>
        <begin position="82"/>
        <end position="102"/>
    </location>
</feature>
<name>A0A4R8UG36_9MICO</name>
<dbReference type="PANTHER" id="PTHR38468">
    <property type="entry name" value="SLL0939 PROTEIN"/>
    <property type="match status" value="1"/>
</dbReference>
<organism evidence="2 3">
    <name type="scientific">Cryobacterium tagatosivorans</name>
    <dbReference type="NCBI Taxonomy" id="1259199"/>
    <lineage>
        <taxon>Bacteria</taxon>
        <taxon>Bacillati</taxon>
        <taxon>Actinomycetota</taxon>
        <taxon>Actinomycetes</taxon>
        <taxon>Micrococcales</taxon>
        <taxon>Microbacteriaceae</taxon>
        <taxon>Cryobacterium</taxon>
    </lineage>
</organism>
<dbReference type="Pfam" id="PF07784">
    <property type="entry name" value="DUF1622"/>
    <property type="match status" value="1"/>
</dbReference>
<comment type="caution">
    <text evidence="2">The sequence shown here is derived from an EMBL/GenBank/DDBJ whole genome shotgun (WGS) entry which is preliminary data.</text>
</comment>